<dbReference type="SUPFAM" id="SSF54637">
    <property type="entry name" value="Thioesterase/thiol ester dehydrase-isomerase"/>
    <property type="match status" value="1"/>
</dbReference>
<dbReference type="Proteomes" id="UP001626593">
    <property type="component" value="Chromosome"/>
</dbReference>
<dbReference type="Pfam" id="PF22818">
    <property type="entry name" value="ApeI-like"/>
    <property type="match status" value="1"/>
</dbReference>
<evidence type="ECO:0000313" key="2">
    <source>
        <dbReference type="EMBL" id="WRL44318.1"/>
    </source>
</evidence>
<name>A0ABZ1AF31_AROEV</name>
<proteinExistence type="predicted"/>
<feature type="domain" description="ApeI dehydratase-like" evidence="1">
    <location>
        <begin position="5"/>
        <end position="91"/>
    </location>
</feature>
<dbReference type="EMBL" id="CP141259">
    <property type="protein sequence ID" value="WRL44318.1"/>
    <property type="molecule type" value="Genomic_DNA"/>
</dbReference>
<dbReference type="InterPro" id="IPR029069">
    <property type="entry name" value="HotDog_dom_sf"/>
</dbReference>
<dbReference type="RefSeq" id="WP_407277740.1">
    <property type="nucleotide sequence ID" value="NZ_CP141259.1"/>
</dbReference>
<evidence type="ECO:0000313" key="3">
    <source>
        <dbReference type="Proteomes" id="UP001626593"/>
    </source>
</evidence>
<evidence type="ECO:0000259" key="1">
    <source>
        <dbReference type="Pfam" id="PF22818"/>
    </source>
</evidence>
<sequence>MIHESSVRIPADHPSFAGHFPGRPIVPGVVLLGLATRALADALGRQVPPCGIASAKFLRPVGPDTELRIRLTESGTNWRFDILAGDDCVATGVLRVDPA</sequence>
<dbReference type="Gene3D" id="3.10.129.10">
    <property type="entry name" value="Hotdog Thioesterase"/>
    <property type="match status" value="1"/>
</dbReference>
<reference evidence="2 3" key="1">
    <citation type="submission" date="2023-12" db="EMBL/GenBank/DDBJ databases">
        <title>A. evansii MAY27, complete genome.</title>
        <authorList>
            <person name="Wang Y."/>
        </authorList>
    </citation>
    <scope>NUCLEOTIDE SEQUENCE [LARGE SCALE GENOMIC DNA]</scope>
    <source>
        <strain evidence="2 3">MAY27</strain>
    </source>
</reference>
<gene>
    <name evidence="2" type="ORF">U5817_13985</name>
</gene>
<organism evidence="2 3">
    <name type="scientific">Aromatoleum evansii</name>
    <name type="common">Azoarcus evansii</name>
    <dbReference type="NCBI Taxonomy" id="59406"/>
    <lineage>
        <taxon>Bacteria</taxon>
        <taxon>Pseudomonadati</taxon>
        <taxon>Pseudomonadota</taxon>
        <taxon>Betaproteobacteria</taxon>
        <taxon>Rhodocyclales</taxon>
        <taxon>Rhodocyclaceae</taxon>
        <taxon>Aromatoleum</taxon>
    </lineage>
</organism>
<keyword evidence="3" id="KW-1185">Reference proteome</keyword>
<accession>A0ABZ1AF31</accession>
<protein>
    <submittedName>
        <fullName evidence="2">3-hydroxylacyl-ACP dehydratase</fullName>
    </submittedName>
</protein>
<dbReference type="InterPro" id="IPR054545">
    <property type="entry name" value="ApeI-like"/>
</dbReference>